<reference evidence="4" key="1">
    <citation type="journal article" date="2019" name="Int. J. Syst. Evol. Microbiol.">
        <title>The Global Catalogue of Microorganisms (GCM) 10K type strain sequencing project: providing services to taxonomists for standard genome sequencing and annotation.</title>
        <authorList>
            <consortium name="The Broad Institute Genomics Platform"/>
            <consortium name="The Broad Institute Genome Sequencing Center for Infectious Disease"/>
            <person name="Wu L."/>
            <person name="Ma J."/>
        </authorList>
    </citation>
    <scope>NUCLEOTIDE SEQUENCE [LARGE SCALE GENOMIC DNA]</scope>
    <source>
        <strain evidence="4">JCM 13002</strain>
    </source>
</reference>
<evidence type="ECO:0000256" key="2">
    <source>
        <dbReference type="SAM" id="Phobius"/>
    </source>
</evidence>
<comment type="caution">
    <text evidence="3">The sequence shown here is derived from an EMBL/GenBank/DDBJ whole genome shotgun (WGS) entry which is preliminary data.</text>
</comment>
<evidence type="ECO:0000313" key="4">
    <source>
        <dbReference type="Proteomes" id="UP001499987"/>
    </source>
</evidence>
<organism evidence="3 4">
    <name type="scientific">Kitasatospora arboriphila</name>
    <dbReference type="NCBI Taxonomy" id="258052"/>
    <lineage>
        <taxon>Bacteria</taxon>
        <taxon>Bacillati</taxon>
        <taxon>Actinomycetota</taxon>
        <taxon>Actinomycetes</taxon>
        <taxon>Kitasatosporales</taxon>
        <taxon>Streptomycetaceae</taxon>
        <taxon>Kitasatospora</taxon>
    </lineage>
</organism>
<accession>A0ABP4E058</accession>
<feature type="transmembrane region" description="Helical" evidence="2">
    <location>
        <begin position="312"/>
        <end position="332"/>
    </location>
</feature>
<sequence length="340" mass="36747">MGGAEPRAPERGRAPWPPIDLLGRIRHDPTHMAERAALFGVERLGRESVERLAKMRRSVPPEQLKHTVIERGVHTAIAEGAFVGGPFMGLIPVMFCAALLAQGRMVLELAELSGRSATDPERAVDMLVLQGAYPTREEARRAIAELPEPEPATRVPEGPAEGAGEGSAEGPAEGEPAPRLSLREWLRVVERMAYVLGVISPGGSSAAAGRLRYLRWAAVALLVAVGLMLPFVWVPVLGVAYRSATLRLATRASILFGLVEDERDEAAKTRGRGRVRPLAMLVALRTIAVLVVPFAVSVLMVFTGAHIANQRWLAVAAGVVGVSIGSCLVWRFRQWRRTGH</sequence>
<proteinExistence type="predicted"/>
<evidence type="ECO:0000313" key="3">
    <source>
        <dbReference type="EMBL" id="GAA1076501.1"/>
    </source>
</evidence>
<evidence type="ECO:0000256" key="1">
    <source>
        <dbReference type="SAM" id="MobiDB-lite"/>
    </source>
</evidence>
<protein>
    <recommendedName>
        <fullName evidence="5">Type II secretion system protein GspF domain-containing protein</fullName>
    </recommendedName>
</protein>
<dbReference type="EMBL" id="BAAALD010000011">
    <property type="protein sequence ID" value="GAA1076501.1"/>
    <property type="molecule type" value="Genomic_DNA"/>
</dbReference>
<keyword evidence="2" id="KW-0472">Membrane</keyword>
<name>A0ABP4E058_9ACTN</name>
<evidence type="ECO:0008006" key="5">
    <source>
        <dbReference type="Google" id="ProtNLM"/>
    </source>
</evidence>
<keyword evidence="2" id="KW-0812">Transmembrane</keyword>
<feature type="compositionally biased region" description="Low complexity" evidence="1">
    <location>
        <begin position="168"/>
        <end position="178"/>
    </location>
</feature>
<dbReference type="RefSeq" id="WP_344622932.1">
    <property type="nucleotide sequence ID" value="NZ_BAAALD010000011.1"/>
</dbReference>
<feature type="region of interest" description="Disordered" evidence="1">
    <location>
        <begin position="144"/>
        <end position="178"/>
    </location>
</feature>
<keyword evidence="4" id="KW-1185">Reference proteome</keyword>
<keyword evidence="2" id="KW-1133">Transmembrane helix</keyword>
<gene>
    <name evidence="3" type="ORF">GCM10009663_17600</name>
</gene>
<dbReference type="Proteomes" id="UP001499987">
    <property type="component" value="Unassembled WGS sequence"/>
</dbReference>
<feature type="transmembrane region" description="Helical" evidence="2">
    <location>
        <begin position="217"/>
        <end position="241"/>
    </location>
</feature>
<feature type="transmembrane region" description="Helical" evidence="2">
    <location>
        <begin position="278"/>
        <end position="300"/>
    </location>
</feature>